<dbReference type="Pfam" id="PF06087">
    <property type="entry name" value="Tyr-DNA_phospho"/>
    <property type="match status" value="1"/>
</dbReference>
<evidence type="ECO:0000256" key="3">
    <source>
        <dbReference type="ARBA" id="ARBA00022722"/>
    </source>
</evidence>
<evidence type="ECO:0000256" key="6">
    <source>
        <dbReference type="ARBA" id="ARBA00022839"/>
    </source>
</evidence>
<protein>
    <submittedName>
        <fullName evidence="12">Tyrosyl-DNA phosphodiesterase</fullName>
    </submittedName>
</protein>
<organism evidence="12 13">
    <name type="scientific">Ceratobasidium theobromae</name>
    <dbReference type="NCBI Taxonomy" id="1582974"/>
    <lineage>
        <taxon>Eukaryota</taxon>
        <taxon>Fungi</taxon>
        <taxon>Dikarya</taxon>
        <taxon>Basidiomycota</taxon>
        <taxon>Agaricomycotina</taxon>
        <taxon>Agaricomycetes</taxon>
        <taxon>Cantharellales</taxon>
        <taxon>Ceratobasidiaceae</taxon>
        <taxon>Ceratobasidium</taxon>
    </lineage>
</organism>
<feature type="compositionally biased region" description="Low complexity" evidence="11">
    <location>
        <begin position="149"/>
        <end position="159"/>
    </location>
</feature>
<keyword evidence="8" id="KW-0539">Nucleus</keyword>
<keyword evidence="3" id="KW-0540">Nuclease</keyword>
<evidence type="ECO:0000256" key="2">
    <source>
        <dbReference type="ARBA" id="ARBA00010205"/>
    </source>
</evidence>
<evidence type="ECO:0000256" key="1">
    <source>
        <dbReference type="ARBA" id="ARBA00004123"/>
    </source>
</evidence>
<dbReference type="AlphaFoldDB" id="A0A5N5QB47"/>
<feature type="active site" description="Nucleophile" evidence="9">
    <location>
        <position position="354"/>
    </location>
</feature>
<evidence type="ECO:0000256" key="7">
    <source>
        <dbReference type="ARBA" id="ARBA00023204"/>
    </source>
</evidence>
<dbReference type="Proteomes" id="UP000383932">
    <property type="component" value="Unassembled WGS sequence"/>
</dbReference>
<feature type="region of interest" description="Disordered" evidence="11">
    <location>
        <begin position="17"/>
        <end position="107"/>
    </location>
</feature>
<evidence type="ECO:0000313" key="13">
    <source>
        <dbReference type="Proteomes" id="UP000383932"/>
    </source>
</evidence>
<keyword evidence="4" id="KW-0227">DNA damage</keyword>
<dbReference type="GO" id="GO:0005634">
    <property type="term" value="C:nucleus"/>
    <property type="evidence" value="ECO:0007669"/>
    <property type="project" value="UniProtKB-SubCell"/>
</dbReference>
<dbReference type="SUPFAM" id="SSF56024">
    <property type="entry name" value="Phospholipase D/nuclease"/>
    <property type="match status" value="2"/>
</dbReference>
<feature type="compositionally biased region" description="Basic and acidic residues" evidence="11">
    <location>
        <begin position="19"/>
        <end position="30"/>
    </location>
</feature>
<sequence length="682" mass="75114">MSNFDKDLALAISLSLQDQHSRATNSKDDPILIIDSSDEEDLPETSKPAPSKRPLKPFSSRSTSSVSELSSMKSSSLASQGKTIDTDATLDIGDEDTATEDESDEEVEYIRGNPVAIDRKNLPSQVRGTLLVPLASGSSRVVNENSARQPQPSLSPLSSFRADRAKMEQERLARLKRRLPEMASQGQETHEDEDSDDNGDTRPLKRPSPALAYESYAFRDNTSSKVKYAGSFNVPDGSGLFWHGALRQTANKHANATQDKNPVFRLTTDILPPSTAGTSSSHSSDKHDPKNALSFAIVSTYALELPWLYSLFPPEVPVILVTQPGQDGRADVHHTLPGWVRASPALPGGRGCMHVKLFYKDGRLRIVVPTANLVPHDWRDIENSVWLQDVPLRTTSSPSVEVGTSKDGVKIVGFAEKLERVLKALNVAPALEAHLKDQRASGEIRLPLRTIDELHSRWDWSRVTACLIPSIAGKHSGWPDVLQVGHVALMKAIRDRGVASEQVKIECQGSSIGAYSTQWTNEFMSSTKGISPETWLDVSKTRRAKASHPTGLKIVFPSLRTVESSVLGRPAVGRVYVPEDAFPRQQLEARENSYALKGMLPDETESKYKGWLYVGSHNFTPSAWGNLSGSGFTPIMNLSNYELGIVMPLESLAQGDQLACWKRPARPYVQGEDEPWMQTEHR</sequence>
<comment type="similarity">
    <text evidence="2">Belongs to the tyrosyl-DNA phosphodiesterase family.</text>
</comment>
<reference evidence="12 13" key="1">
    <citation type="journal article" date="2019" name="Fungal Biol. Biotechnol.">
        <title>Draft genome sequence of fastidious pathogen Ceratobasidium theobromae, which causes vascular-streak dieback in Theobroma cacao.</title>
        <authorList>
            <person name="Ali S.S."/>
            <person name="Asman A."/>
            <person name="Shao J."/>
            <person name="Firmansyah A.P."/>
            <person name="Susilo A.W."/>
            <person name="Rosmana A."/>
            <person name="McMahon P."/>
            <person name="Junaid M."/>
            <person name="Guest D."/>
            <person name="Kheng T.Y."/>
            <person name="Meinhardt L.W."/>
            <person name="Bailey B.A."/>
        </authorList>
    </citation>
    <scope>NUCLEOTIDE SEQUENCE [LARGE SCALE GENOMIC DNA]</scope>
    <source>
        <strain evidence="12 13">CT2</strain>
    </source>
</reference>
<evidence type="ECO:0000256" key="10">
    <source>
        <dbReference type="PIRSR" id="PIRSR610347-2"/>
    </source>
</evidence>
<gene>
    <name evidence="12" type="ORF">CTheo_7670</name>
</gene>
<feature type="compositionally biased region" description="Low complexity" evidence="11">
    <location>
        <begin position="59"/>
        <end position="79"/>
    </location>
</feature>
<keyword evidence="6" id="KW-0269">Exonuclease</keyword>
<comment type="caution">
    <text evidence="12">The sequence shown here is derived from an EMBL/GenBank/DDBJ whole genome shotgun (WGS) entry which is preliminary data.</text>
</comment>
<feature type="compositionally biased region" description="Acidic residues" evidence="11">
    <location>
        <begin position="92"/>
        <end position="107"/>
    </location>
</feature>
<keyword evidence="5" id="KW-0378">Hydrolase</keyword>
<keyword evidence="7" id="KW-0234">DNA repair</keyword>
<proteinExistence type="inferred from homology"/>
<dbReference type="EMBL" id="SSOP01000352">
    <property type="protein sequence ID" value="KAB5588884.1"/>
    <property type="molecule type" value="Genomic_DNA"/>
</dbReference>
<evidence type="ECO:0000313" key="12">
    <source>
        <dbReference type="EMBL" id="KAB5588884.1"/>
    </source>
</evidence>
<dbReference type="PANTHER" id="PTHR12415">
    <property type="entry name" value="TYROSYL-DNA PHOSPHODIESTERASE 1"/>
    <property type="match status" value="1"/>
</dbReference>
<dbReference type="GO" id="GO:0006281">
    <property type="term" value="P:DNA repair"/>
    <property type="evidence" value="ECO:0007669"/>
    <property type="project" value="UniProtKB-KW"/>
</dbReference>
<feature type="binding site" evidence="10">
    <location>
        <position position="356"/>
    </location>
    <ligand>
        <name>substrate</name>
    </ligand>
</feature>
<feature type="region of interest" description="Disordered" evidence="11">
    <location>
        <begin position="176"/>
        <end position="216"/>
    </location>
</feature>
<dbReference type="GO" id="GO:0003690">
    <property type="term" value="F:double-stranded DNA binding"/>
    <property type="evidence" value="ECO:0007669"/>
    <property type="project" value="TreeGrafter"/>
</dbReference>
<dbReference type="GO" id="GO:0017005">
    <property type="term" value="F:3'-tyrosyl-DNA phosphodiesterase activity"/>
    <property type="evidence" value="ECO:0007669"/>
    <property type="project" value="TreeGrafter"/>
</dbReference>
<dbReference type="Gene3D" id="3.30.870.10">
    <property type="entry name" value="Endonuclease Chain A"/>
    <property type="match status" value="2"/>
</dbReference>
<dbReference type="CDD" id="cd09122">
    <property type="entry name" value="PLDc_Tdp1_1"/>
    <property type="match status" value="1"/>
</dbReference>
<feature type="region of interest" description="Disordered" evidence="11">
    <location>
        <begin position="140"/>
        <end position="163"/>
    </location>
</feature>
<dbReference type="PANTHER" id="PTHR12415:SF0">
    <property type="entry name" value="TYROSYL-DNA PHOSPHODIESTERASE 1"/>
    <property type="match status" value="1"/>
</dbReference>
<keyword evidence="13" id="KW-1185">Reference proteome</keyword>
<evidence type="ECO:0000256" key="8">
    <source>
        <dbReference type="ARBA" id="ARBA00023242"/>
    </source>
</evidence>
<feature type="binding site" evidence="10">
    <location>
        <position position="597"/>
    </location>
    <ligand>
        <name>substrate</name>
    </ligand>
</feature>
<accession>A0A5N5QB47</accession>
<evidence type="ECO:0000256" key="9">
    <source>
        <dbReference type="PIRSR" id="PIRSR610347-1"/>
    </source>
</evidence>
<comment type="subcellular location">
    <subcellularLocation>
        <location evidence="1">Nucleus</location>
    </subcellularLocation>
</comment>
<dbReference type="InterPro" id="IPR010347">
    <property type="entry name" value="Tdp1"/>
</dbReference>
<evidence type="ECO:0000256" key="5">
    <source>
        <dbReference type="ARBA" id="ARBA00022801"/>
    </source>
</evidence>
<dbReference type="GO" id="GO:0003697">
    <property type="term" value="F:single-stranded DNA binding"/>
    <property type="evidence" value="ECO:0007669"/>
    <property type="project" value="TreeGrafter"/>
</dbReference>
<evidence type="ECO:0000256" key="4">
    <source>
        <dbReference type="ARBA" id="ARBA00022763"/>
    </source>
</evidence>
<dbReference type="GO" id="GO:0004527">
    <property type="term" value="F:exonuclease activity"/>
    <property type="evidence" value="ECO:0007669"/>
    <property type="project" value="UniProtKB-KW"/>
</dbReference>
<dbReference type="OrthoDB" id="47785at2759"/>
<name>A0A5N5QB47_9AGAM</name>
<evidence type="ECO:0000256" key="11">
    <source>
        <dbReference type="SAM" id="MobiDB-lite"/>
    </source>
</evidence>